<dbReference type="EMBL" id="JH767603">
    <property type="protein sequence ID" value="EON68937.1"/>
    <property type="molecule type" value="Genomic_DNA"/>
</dbReference>
<name>R7Z442_CONA1</name>
<sequence length="588" mass="64449">MYTALCRKRLRGLVDCCYYHRNIYRCRDYQELLPELIYPTHGRSAAREGKRNQESDVNWVVIPAPYDKDGDYAVRQRGSREDRRLIKEALGELVRAKQSRQRGAGQVEQKGVLVDHNRASKRKQNLECGEPSQGGSSQRDIQSSIYSINGRESAAQIASRLNGEQGDGEEEAWGDLKAARAESGEGRQTKRQKVADGKEEKGHVRGESQKDIPDVNVGDCEGSGPGGDVPKSNGSDSESNHEKDHSSGDEDVGTEEVLRYPTDSEAEEDDREESDQSDDDDKSTETDSSDESSEDSEGDEASHEEPKSPALRFPSPQTPPPKPRVRLGLPSRKPPTSATSPRRTAKVLSLSRSPIAKRPIRSRSAPLSRITTHSPFTRHPDSPPTPYTATFPLSPFPPASFHHLNPLPPHLRHFCRAKTPLSAKLNRLPPTRCGRGPFSPLWPATAPTPRVAPCVWVPRAGQERPYTAGPALRAQVLRTTPVGRRPLGLRTSTADEPENGVGRLEGLPSKSPGCTAGGPEGEEVLGSLESPYGSGISPTEVVGWKGGRRTGFSPMGNYVRFLEPRSPGKSAWSPKLRDVDETRALVLE</sequence>
<dbReference type="GeneID" id="19905506"/>
<feature type="compositionally biased region" description="Basic and acidic residues" evidence="1">
    <location>
        <begin position="238"/>
        <end position="248"/>
    </location>
</feature>
<accession>R7Z442</accession>
<dbReference type="HOGENOM" id="CLU_463803_0_0_1"/>
<dbReference type="AlphaFoldDB" id="R7Z442"/>
<organism evidence="2 3">
    <name type="scientific">Coniosporium apollinis (strain CBS 100218)</name>
    <name type="common">Rock-inhabiting black yeast</name>
    <dbReference type="NCBI Taxonomy" id="1168221"/>
    <lineage>
        <taxon>Eukaryota</taxon>
        <taxon>Fungi</taxon>
        <taxon>Dikarya</taxon>
        <taxon>Ascomycota</taxon>
        <taxon>Pezizomycotina</taxon>
        <taxon>Dothideomycetes</taxon>
        <taxon>Dothideomycetes incertae sedis</taxon>
        <taxon>Coniosporium</taxon>
    </lineage>
</organism>
<reference evidence="3" key="1">
    <citation type="submission" date="2012-06" db="EMBL/GenBank/DDBJ databases">
        <title>The genome sequence of Coniosporium apollinis CBS 100218.</title>
        <authorList>
            <consortium name="The Broad Institute Genome Sequencing Platform"/>
            <person name="Cuomo C."/>
            <person name="Gorbushina A."/>
            <person name="Noack S."/>
            <person name="Walker B."/>
            <person name="Young S.K."/>
            <person name="Zeng Q."/>
            <person name="Gargeya S."/>
            <person name="Fitzgerald M."/>
            <person name="Haas B."/>
            <person name="Abouelleil A."/>
            <person name="Alvarado L."/>
            <person name="Arachchi H.M."/>
            <person name="Berlin A.M."/>
            <person name="Chapman S.B."/>
            <person name="Goldberg J."/>
            <person name="Griggs A."/>
            <person name="Gujja S."/>
            <person name="Hansen M."/>
            <person name="Howarth C."/>
            <person name="Imamovic A."/>
            <person name="Larimer J."/>
            <person name="McCowan C."/>
            <person name="Montmayeur A."/>
            <person name="Murphy C."/>
            <person name="Neiman D."/>
            <person name="Pearson M."/>
            <person name="Priest M."/>
            <person name="Roberts A."/>
            <person name="Saif S."/>
            <person name="Shea T."/>
            <person name="Sisk P."/>
            <person name="Sykes S."/>
            <person name="Wortman J."/>
            <person name="Nusbaum C."/>
            <person name="Birren B."/>
        </authorList>
    </citation>
    <scope>NUCLEOTIDE SEQUENCE [LARGE SCALE GENOMIC DNA]</scope>
    <source>
        <strain evidence="3">CBS 100218</strain>
    </source>
</reference>
<feature type="compositionally biased region" description="Basic and acidic residues" evidence="1">
    <location>
        <begin position="177"/>
        <end position="213"/>
    </location>
</feature>
<gene>
    <name evidence="2" type="ORF">W97_08195</name>
</gene>
<evidence type="ECO:0000313" key="2">
    <source>
        <dbReference type="EMBL" id="EON68937.1"/>
    </source>
</evidence>
<feature type="region of interest" description="Disordered" evidence="1">
    <location>
        <begin position="97"/>
        <end position="141"/>
    </location>
</feature>
<evidence type="ECO:0000256" key="1">
    <source>
        <dbReference type="SAM" id="MobiDB-lite"/>
    </source>
</evidence>
<dbReference type="OrthoDB" id="10582317at2759"/>
<protein>
    <submittedName>
        <fullName evidence="2">Uncharacterized protein</fullName>
    </submittedName>
</protein>
<dbReference type="RefSeq" id="XP_007784254.1">
    <property type="nucleotide sequence ID" value="XM_007786064.1"/>
</dbReference>
<feature type="region of interest" description="Disordered" evidence="1">
    <location>
        <begin position="160"/>
        <end position="352"/>
    </location>
</feature>
<dbReference type="Proteomes" id="UP000016924">
    <property type="component" value="Unassembled WGS sequence"/>
</dbReference>
<feature type="region of interest" description="Disordered" evidence="1">
    <location>
        <begin position="484"/>
        <end position="532"/>
    </location>
</feature>
<keyword evidence="3" id="KW-1185">Reference proteome</keyword>
<evidence type="ECO:0000313" key="3">
    <source>
        <dbReference type="Proteomes" id="UP000016924"/>
    </source>
</evidence>
<proteinExistence type="predicted"/>
<feature type="compositionally biased region" description="Acidic residues" evidence="1">
    <location>
        <begin position="264"/>
        <end position="299"/>
    </location>
</feature>